<gene>
    <name evidence="1" type="ORF">ENH_00024760</name>
</gene>
<evidence type="ECO:0000313" key="2">
    <source>
        <dbReference type="Proteomes" id="UP000030754"/>
    </source>
</evidence>
<accession>U6MYH4</accession>
<dbReference type="AlphaFoldDB" id="U6MYH4"/>
<dbReference type="EMBL" id="HG723777">
    <property type="protein sequence ID" value="CDJ66755.1"/>
    <property type="molecule type" value="Genomic_DNA"/>
</dbReference>
<protein>
    <submittedName>
        <fullName evidence="1">Uncharacterized protein</fullName>
    </submittedName>
</protein>
<dbReference type="VEuPathDB" id="ToxoDB:ENH_00024760"/>
<dbReference type="GeneID" id="25472646"/>
<dbReference type="Proteomes" id="UP000030754">
    <property type="component" value="Unassembled WGS sequence"/>
</dbReference>
<name>U6MYH4_9EIME</name>
<evidence type="ECO:0000313" key="1">
    <source>
        <dbReference type="EMBL" id="CDJ66755.1"/>
    </source>
</evidence>
<reference evidence="1" key="2">
    <citation type="submission" date="2013-10" db="EMBL/GenBank/DDBJ databases">
        <authorList>
            <person name="Aslett M."/>
        </authorList>
    </citation>
    <scope>NUCLEOTIDE SEQUENCE [LARGE SCALE GENOMIC DNA]</scope>
    <source>
        <strain evidence="1">Houghton</strain>
    </source>
</reference>
<organism evidence="1 2">
    <name type="scientific">Eimeria necatrix</name>
    <dbReference type="NCBI Taxonomy" id="51315"/>
    <lineage>
        <taxon>Eukaryota</taxon>
        <taxon>Sar</taxon>
        <taxon>Alveolata</taxon>
        <taxon>Apicomplexa</taxon>
        <taxon>Conoidasida</taxon>
        <taxon>Coccidia</taxon>
        <taxon>Eucoccidiorida</taxon>
        <taxon>Eimeriorina</taxon>
        <taxon>Eimeriidae</taxon>
        <taxon>Eimeria</taxon>
    </lineage>
</organism>
<feature type="non-terminal residue" evidence="1">
    <location>
        <position position="48"/>
    </location>
</feature>
<sequence>MPRLRGGVSSDIFELFQISVTYALQRDCTPFEYLQAICFSKRIVVKME</sequence>
<keyword evidence="2" id="KW-1185">Reference proteome</keyword>
<dbReference type="RefSeq" id="XP_013435222.1">
    <property type="nucleotide sequence ID" value="XM_013579768.1"/>
</dbReference>
<proteinExistence type="predicted"/>
<reference evidence="1" key="1">
    <citation type="submission" date="2013-10" db="EMBL/GenBank/DDBJ databases">
        <title>Genomic analysis of the causative agents of coccidiosis in chickens.</title>
        <authorList>
            <person name="Reid A.J."/>
            <person name="Blake D."/>
            <person name="Billington K."/>
            <person name="Browne H."/>
            <person name="Dunn M."/>
            <person name="Hung S."/>
            <person name="Kawahara F."/>
            <person name="Miranda-Saavedra D."/>
            <person name="Mourier T."/>
            <person name="Nagra H."/>
            <person name="Otto T.D."/>
            <person name="Rawlings N."/>
            <person name="Sanchez A."/>
            <person name="Sanders M."/>
            <person name="Subramaniam C."/>
            <person name="Tay Y."/>
            <person name="Dear P."/>
            <person name="Doerig C."/>
            <person name="Gruber A."/>
            <person name="Parkinson J."/>
            <person name="Shirley M."/>
            <person name="Wan K.L."/>
            <person name="Berriman M."/>
            <person name="Tomley F."/>
            <person name="Pain A."/>
        </authorList>
    </citation>
    <scope>NUCLEOTIDE SEQUENCE [LARGE SCALE GENOMIC DNA]</scope>
    <source>
        <strain evidence="1">Houghton</strain>
    </source>
</reference>